<organism evidence="1 2">
    <name type="scientific">Gymnopilus dilepis</name>
    <dbReference type="NCBI Taxonomy" id="231916"/>
    <lineage>
        <taxon>Eukaryota</taxon>
        <taxon>Fungi</taxon>
        <taxon>Dikarya</taxon>
        <taxon>Basidiomycota</taxon>
        <taxon>Agaricomycotina</taxon>
        <taxon>Agaricomycetes</taxon>
        <taxon>Agaricomycetidae</taxon>
        <taxon>Agaricales</taxon>
        <taxon>Agaricineae</taxon>
        <taxon>Hymenogastraceae</taxon>
        <taxon>Gymnopilus</taxon>
    </lineage>
</organism>
<proteinExistence type="predicted"/>
<evidence type="ECO:0000313" key="2">
    <source>
        <dbReference type="Proteomes" id="UP000284706"/>
    </source>
</evidence>
<dbReference type="PANTHER" id="PTHR38846">
    <property type="entry name" value="C3H1-TYPE DOMAIN-CONTAINING PROTEIN"/>
    <property type="match status" value="1"/>
</dbReference>
<dbReference type="PANTHER" id="PTHR38846:SF1">
    <property type="entry name" value="C3H1-TYPE DOMAIN-CONTAINING PROTEIN"/>
    <property type="match status" value="1"/>
</dbReference>
<dbReference type="STRING" id="231916.A0A409Y009"/>
<sequence>MCSLFGWEGRDPLRQSAYEDFRRALTKQFNVIYGTDVQSLSSWQLLCARLGTKPIPDTASKCREVFCSVHVNLVDLVLEEGPVHKFKTVKELSEYTRATGKFFPRDDAEAGGLLRYLLRHIFDPSKDSDRIKTVTTGSFGRPTKMLTRRGARN</sequence>
<dbReference type="AlphaFoldDB" id="A0A409Y009"/>
<protein>
    <submittedName>
        <fullName evidence="1">Uncharacterized protein</fullName>
    </submittedName>
</protein>
<evidence type="ECO:0000313" key="1">
    <source>
        <dbReference type="EMBL" id="PPQ96293.1"/>
    </source>
</evidence>
<accession>A0A409Y009</accession>
<reference evidence="1 2" key="1">
    <citation type="journal article" date="2018" name="Evol. Lett.">
        <title>Horizontal gene cluster transfer increased hallucinogenic mushroom diversity.</title>
        <authorList>
            <person name="Reynolds H.T."/>
            <person name="Vijayakumar V."/>
            <person name="Gluck-Thaler E."/>
            <person name="Korotkin H.B."/>
            <person name="Matheny P.B."/>
            <person name="Slot J.C."/>
        </authorList>
    </citation>
    <scope>NUCLEOTIDE SEQUENCE [LARGE SCALE GENOMIC DNA]</scope>
    <source>
        <strain evidence="1 2">SRW20</strain>
    </source>
</reference>
<dbReference type="Proteomes" id="UP000284706">
    <property type="component" value="Unassembled WGS sequence"/>
</dbReference>
<dbReference type="EMBL" id="NHYE01001383">
    <property type="protein sequence ID" value="PPQ96293.1"/>
    <property type="molecule type" value="Genomic_DNA"/>
</dbReference>
<keyword evidence="2" id="KW-1185">Reference proteome</keyword>
<comment type="caution">
    <text evidence="1">The sequence shown here is derived from an EMBL/GenBank/DDBJ whole genome shotgun (WGS) entry which is preliminary data.</text>
</comment>
<name>A0A409Y009_9AGAR</name>
<dbReference type="InParanoid" id="A0A409Y009"/>
<dbReference type="OrthoDB" id="6105938at2759"/>
<gene>
    <name evidence="1" type="ORF">CVT26_005653</name>
</gene>